<gene>
    <name evidence="1" type="ORF">GV827_21285</name>
</gene>
<protein>
    <submittedName>
        <fullName evidence="1">Uncharacterized protein</fullName>
    </submittedName>
</protein>
<dbReference type="AlphaFoldDB" id="A0A6P0CHV7"/>
<dbReference type="EMBL" id="JAABNT010000027">
    <property type="protein sequence ID" value="NEK24908.1"/>
    <property type="molecule type" value="Genomic_DNA"/>
</dbReference>
<evidence type="ECO:0000313" key="2">
    <source>
        <dbReference type="Proteomes" id="UP000468591"/>
    </source>
</evidence>
<dbReference type="RefSeq" id="WP_164355999.1">
    <property type="nucleotide sequence ID" value="NZ_JAABNT010000027.1"/>
</dbReference>
<dbReference type="Proteomes" id="UP000468591">
    <property type="component" value="Unassembled WGS sequence"/>
</dbReference>
<organism evidence="1 2">
    <name type="scientific">Sulfitobacter sediminilitoris</name>
    <dbReference type="NCBI Taxonomy" id="2698830"/>
    <lineage>
        <taxon>Bacteria</taxon>
        <taxon>Pseudomonadati</taxon>
        <taxon>Pseudomonadota</taxon>
        <taxon>Alphaproteobacteria</taxon>
        <taxon>Rhodobacterales</taxon>
        <taxon>Roseobacteraceae</taxon>
        <taxon>Sulfitobacter</taxon>
    </lineage>
</organism>
<sequence length="187" mass="20297">MIVLLFVIVDALTILITGRPIGLKTAGEHRDMPAPQASDSPPAAVAAGPEIIEPTAKSAAPESAATQSNEFTDFAKELVSSVMHAARKEDETYAGEVFDEKLRAFLSKKGVDTSSKFGSEIWYGAPDDVFVPLVEAIVDDERVSDTKLQESDPGISRIVGDVYDAMNENGHLEEERPDFWEKVMSVV</sequence>
<proteinExistence type="predicted"/>
<name>A0A6P0CHV7_9RHOB</name>
<reference evidence="1 2" key="1">
    <citation type="submission" date="2020-01" db="EMBL/GenBank/DDBJ databases">
        <title>Sulfitobacter sediminilitoris sp. nov., isolated from a tidal flat.</title>
        <authorList>
            <person name="Park S."/>
            <person name="Yoon J.-H."/>
        </authorList>
    </citation>
    <scope>NUCLEOTIDE SEQUENCE [LARGE SCALE GENOMIC DNA]</scope>
    <source>
        <strain evidence="1 2">JBTF-M27</strain>
    </source>
</reference>
<accession>A0A6P0CHV7</accession>
<evidence type="ECO:0000313" key="1">
    <source>
        <dbReference type="EMBL" id="NEK24908.1"/>
    </source>
</evidence>
<keyword evidence="2" id="KW-1185">Reference proteome</keyword>
<comment type="caution">
    <text evidence="1">The sequence shown here is derived from an EMBL/GenBank/DDBJ whole genome shotgun (WGS) entry which is preliminary data.</text>
</comment>